<keyword evidence="12" id="KW-0472">Membrane</keyword>
<dbReference type="GO" id="GO:0008395">
    <property type="term" value="F:steroid hydroxylase activity"/>
    <property type="evidence" value="ECO:0007669"/>
    <property type="project" value="TreeGrafter"/>
</dbReference>
<evidence type="ECO:0000256" key="2">
    <source>
        <dbReference type="ARBA" id="ARBA00004406"/>
    </source>
</evidence>
<evidence type="ECO:0000313" key="14">
    <source>
        <dbReference type="Proteomes" id="UP000597762"/>
    </source>
</evidence>
<dbReference type="GO" id="GO:0005506">
    <property type="term" value="F:iron ion binding"/>
    <property type="evidence" value="ECO:0007669"/>
    <property type="project" value="InterPro"/>
</dbReference>
<proteinExistence type="inferred from homology"/>
<dbReference type="OrthoDB" id="2789670at2759"/>
<evidence type="ECO:0000256" key="11">
    <source>
        <dbReference type="RuleBase" id="RU000461"/>
    </source>
</evidence>
<feature type="transmembrane region" description="Helical" evidence="12">
    <location>
        <begin position="6"/>
        <end position="29"/>
    </location>
</feature>
<keyword evidence="7 11" id="KW-0560">Oxidoreductase</keyword>
<evidence type="ECO:0000256" key="7">
    <source>
        <dbReference type="ARBA" id="ARBA00023002"/>
    </source>
</evidence>
<dbReference type="GO" id="GO:0016705">
    <property type="term" value="F:oxidoreductase activity, acting on paired donors, with incorporation or reduction of molecular oxygen"/>
    <property type="evidence" value="ECO:0007669"/>
    <property type="project" value="InterPro"/>
</dbReference>
<dbReference type="Pfam" id="PF00067">
    <property type="entry name" value="p450"/>
    <property type="match status" value="1"/>
</dbReference>
<sequence length="522" mass="60000">MMEIIQNIIFAIPSSVWVAFICVVGAYIWGTWPYRQLKNLGIPGPKPTAFFGNLLDMKKKGVFKLDPELLSKYGDVVSFYMGRYPGVIVADPEMIKQIMVKDFSVFTNRSNLQPGDKIAADMVLRARDEKWKFLRTILSPNFTSKKMRQMVPLVHTALSTLEKNCETKSKSGEQVDINALFGGYTMDVIASTSFGIEVDSQNDPNNPFVQNAMKTIRTDRFRFIFLLSFICNPLFKLFVRSTYLFNSVVSSRKFLINFCRMLLADRKEKKILDSNDLLQMMINTQEAPNASKETNRIGDAEQKISKPTDTSFKRRKMTDQEIVAQCFIFFLAGYETTASTLSFMAHSLSLNPDIQKKLTQEIKDILGDELPDYDNIQKLPYLDQCMSETLRKYPIATRVIRHTSRDITIKNWQIPKDTEVIIPIYGLHHNPKYWPDPQKFDPERFSPEAQEKHTPFTYLPFGGGPRICIGMRLAQMELKMAMVQILRKFKFVPCEKTEDEIVFNNSPLLTPQNGITLKIEKI</sequence>
<dbReference type="Gene3D" id="1.10.630.10">
    <property type="entry name" value="Cytochrome P450"/>
    <property type="match status" value="1"/>
</dbReference>
<comment type="similarity">
    <text evidence="3 11">Belongs to the cytochrome P450 family.</text>
</comment>
<comment type="cofactor">
    <cofactor evidence="10">
        <name>heme</name>
        <dbReference type="ChEBI" id="CHEBI:30413"/>
    </cofactor>
</comment>
<keyword evidence="5 10" id="KW-0479">Metal-binding</keyword>
<evidence type="ECO:0000256" key="4">
    <source>
        <dbReference type="ARBA" id="ARBA00022617"/>
    </source>
</evidence>
<feature type="binding site" description="axial binding residue" evidence="10">
    <location>
        <position position="468"/>
    </location>
    <ligand>
        <name>heme</name>
        <dbReference type="ChEBI" id="CHEBI:30413"/>
    </ligand>
    <ligandPart>
        <name>Fe</name>
        <dbReference type="ChEBI" id="CHEBI:18248"/>
    </ligandPart>
</feature>
<dbReference type="InterPro" id="IPR050705">
    <property type="entry name" value="Cytochrome_P450_3A"/>
</dbReference>
<keyword evidence="6" id="KW-0492">Microsome</keyword>
<name>A0A812CG07_ACAPH</name>
<dbReference type="PROSITE" id="PS00086">
    <property type="entry name" value="CYTOCHROME_P450"/>
    <property type="match status" value="1"/>
</dbReference>
<dbReference type="AlphaFoldDB" id="A0A812CG07"/>
<comment type="subcellular location">
    <subcellularLocation>
        <location evidence="2">Endoplasmic reticulum membrane</location>
        <topology evidence="2">Peripheral membrane protein</topology>
    </subcellularLocation>
    <subcellularLocation>
        <location evidence="1">Microsome membrane</location>
        <topology evidence="1">Peripheral membrane protein</topology>
    </subcellularLocation>
</comment>
<evidence type="ECO:0000256" key="12">
    <source>
        <dbReference type="SAM" id="Phobius"/>
    </source>
</evidence>
<evidence type="ECO:0000256" key="1">
    <source>
        <dbReference type="ARBA" id="ARBA00004174"/>
    </source>
</evidence>
<dbReference type="InterPro" id="IPR002401">
    <property type="entry name" value="Cyt_P450_E_grp-I"/>
</dbReference>
<comment type="caution">
    <text evidence="13">The sequence shown here is derived from an EMBL/GenBank/DDBJ whole genome shotgun (WGS) entry which is preliminary data.</text>
</comment>
<comment type="function">
    <text evidence="9">Cytochromes P450 are a group of heme-thiolate monooxygenases. They oxidize a variety of structurally unrelated compounds, including steroids, fatty acids, and xenobiotics.</text>
</comment>
<dbReference type="GO" id="GO:0020037">
    <property type="term" value="F:heme binding"/>
    <property type="evidence" value="ECO:0007669"/>
    <property type="project" value="InterPro"/>
</dbReference>
<dbReference type="InterPro" id="IPR001128">
    <property type="entry name" value="Cyt_P450"/>
</dbReference>
<dbReference type="Proteomes" id="UP000597762">
    <property type="component" value="Unassembled WGS sequence"/>
</dbReference>
<evidence type="ECO:0000256" key="5">
    <source>
        <dbReference type="ARBA" id="ARBA00022723"/>
    </source>
</evidence>
<dbReference type="PANTHER" id="PTHR24302:SF15">
    <property type="entry name" value="FATTY-ACID PEROXYGENASE"/>
    <property type="match status" value="1"/>
</dbReference>
<gene>
    <name evidence="13" type="ORF">SPHA_36340</name>
</gene>
<keyword evidence="12" id="KW-1133">Transmembrane helix</keyword>
<dbReference type="InterPro" id="IPR017972">
    <property type="entry name" value="Cyt_P450_CS"/>
</dbReference>
<dbReference type="EMBL" id="CAHIKZ030001590">
    <property type="protein sequence ID" value="CAE1268960.1"/>
    <property type="molecule type" value="Genomic_DNA"/>
</dbReference>
<reference evidence="13" key="1">
    <citation type="submission" date="2021-01" db="EMBL/GenBank/DDBJ databases">
        <authorList>
            <person name="Li R."/>
            <person name="Bekaert M."/>
        </authorList>
    </citation>
    <scope>NUCLEOTIDE SEQUENCE</scope>
    <source>
        <strain evidence="13">Farmed</strain>
    </source>
</reference>
<dbReference type="InterPro" id="IPR036396">
    <property type="entry name" value="Cyt_P450_sf"/>
</dbReference>
<organism evidence="13 14">
    <name type="scientific">Acanthosepion pharaonis</name>
    <name type="common">Pharaoh cuttlefish</name>
    <name type="synonym">Sepia pharaonis</name>
    <dbReference type="NCBI Taxonomy" id="158019"/>
    <lineage>
        <taxon>Eukaryota</taxon>
        <taxon>Metazoa</taxon>
        <taxon>Spiralia</taxon>
        <taxon>Lophotrochozoa</taxon>
        <taxon>Mollusca</taxon>
        <taxon>Cephalopoda</taxon>
        <taxon>Coleoidea</taxon>
        <taxon>Decapodiformes</taxon>
        <taxon>Sepiida</taxon>
        <taxon>Sepiina</taxon>
        <taxon>Sepiidae</taxon>
        <taxon>Acanthosepion</taxon>
    </lineage>
</organism>
<evidence type="ECO:0000256" key="9">
    <source>
        <dbReference type="ARBA" id="ARBA00043906"/>
    </source>
</evidence>
<dbReference type="SUPFAM" id="SSF48264">
    <property type="entry name" value="Cytochrome P450"/>
    <property type="match status" value="1"/>
</dbReference>
<dbReference type="PRINTS" id="PR00463">
    <property type="entry name" value="EP450I"/>
</dbReference>
<evidence type="ECO:0000256" key="10">
    <source>
        <dbReference type="PIRSR" id="PIRSR602401-1"/>
    </source>
</evidence>
<evidence type="ECO:0000313" key="13">
    <source>
        <dbReference type="EMBL" id="CAE1268960.1"/>
    </source>
</evidence>
<protein>
    <submittedName>
        <fullName evidence="13">Cytochrome P450 3A18,Cytochrome P450 3A4,Cytochrome P450 3A19,Cytochrome P450 3A14,Cytochrome P450 3A8</fullName>
    </submittedName>
</protein>
<evidence type="ECO:0000256" key="8">
    <source>
        <dbReference type="ARBA" id="ARBA00023004"/>
    </source>
</evidence>
<keyword evidence="14" id="KW-1185">Reference proteome</keyword>
<dbReference type="PANTHER" id="PTHR24302">
    <property type="entry name" value="CYTOCHROME P450 FAMILY 3"/>
    <property type="match status" value="1"/>
</dbReference>
<dbReference type="PRINTS" id="PR00385">
    <property type="entry name" value="P450"/>
</dbReference>
<dbReference type="GO" id="GO:0005789">
    <property type="term" value="C:endoplasmic reticulum membrane"/>
    <property type="evidence" value="ECO:0007669"/>
    <property type="project" value="UniProtKB-SubCell"/>
</dbReference>
<dbReference type="CDD" id="cd11055">
    <property type="entry name" value="CYP3A-like"/>
    <property type="match status" value="1"/>
</dbReference>
<keyword evidence="4 10" id="KW-0349">Heme</keyword>
<dbReference type="FunFam" id="1.10.630.10:FF:000042">
    <property type="entry name" value="Cytochrome P450"/>
    <property type="match status" value="1"/>
</dbReference>
<keyword evidence="12" id="KW-0812">Transmembrane</keyword>
<evidence type="ECO:0000256" key="6">
    <source>
        <dbReference type="ARBA" id="ARBA00022848"/>
    </source>
</evidence>
<evidence type="ECO:0000256" key="3">
    <source>
        <dbReference type="ARBA" id="ARBA00010617"/>
    </source>
</evidence>
<accession>A0A812CG07</accession>
<keyword evidence="8 10" id="KW-0408">Iron</keyword>
<keyword evidence="6" id="KW-0256">Endoplasmic reticulum</keyword>
<keyword evidence="11" id="KW-0503">Monooxygenase</keyword>